<evidence type="ECO:0000256" key="10">
    <source>
        <dbReference type="ARBA" id="ARBA00023209"/>
    </source>
</evidence>
<dbReference type="RefSeq" id="WP_346752128.1">
    <property type="nucleotide sequence ID" value="NZ_JAUJEA010000004.1"/>
</dbReference>
<evidence type="ECO:0000313" key="14">
    <source>
        <dbReference type="Proteomes" id="UP001172082"/>
    </source>
</evidence>
<keyword evidence="2" id="KW-0444">Lipid biosynthesis</keyword>
<dbReference type="InterPro" id="IPR045540">
    <property type="entry name" value="YegS/DAGK_C"/>
</dbReference>
<dbReference type="Gene3D" id="3.40.50.10330">
    <property type="entry name" value="Probable inorganic polyphosphate/atp-NAD kinase, domain 1"/>
    <property type="match status" value="1"/>
</dbReference>
<keyword evidence="6 13" id="KW-0418">Kinase</keyword>
<dbReference type="Proteomes" id="UP001172082">
    <property type="component" value="Unassembled WGS sequence"/>
</dbReference>
<evidence type="ECO:0000256" key="9">
    <source>
        <dbReference type="ARBA" id="ARBA00023098"/>
    </source>
</evidence>
<evidence type="ECO:0000256" key="5">
    <source>
        <dbReference type="ARBA" id="ARBA00022741"/>
    </source>
</evidence>
<dbReference type="PANTHER" id="PTHR12358:SF106">
    <property type="entry name" value="LIPID KINASE YEGS"/>
    <property type="match status" value="1"/>
</dbReference>
<evidence type="ECO:0000259" key="12">
    <source>
        <dbReference type="PROSITE" id="PS50146"/>
    </source>
</evidence>
<keyword evidence="3" id="KW-0808">Transferase</keyword>
<keyword evidence="8" id="KW-0460">Magnesium</keyword>
<feature type="domain" description="DAGKc" evidence="12">
    <location>
        <begin position="9"/>
        <end position="143"/>
    </location>
</feature>
<evidence type="ECO:0000256" key="11">
    <source>
        <dbReference type="ARBA" id="ARBA00023264"/>
    </source>
</evidence>
<evidence type="ECO:0000256" key="8">
    <source>
        <dbReference type="ARBA" id="ARBA00022842"/>
    </source>
</evidence>
<dbReference type="Pfam" id="PF00781">
    <property type="entry name" value="DAGK_cat"/>
    <property type="match status" value="1"/>
</dbReference>
<accession>A0ABT8KMZ2</accession>
<dbReference type="Gene3D" id="2.60.200.40">
    <property type="match status" value="1"/>
</dbReference>
<sequence length="321" mass="35714">MIEGDHQIFERDKWYVIVNPEAAGGKAGKQWETISGKLSTYGIDFFFRFTTHRGHAIQLAVDGLKKGCSKFIAVGGDGTLNEVINGLLRNEDEIANDTTVGIIPLGTGNDWIKTHGIKDIDHAIEMIAHGKTVKHDIGYVEYNESSGIEKRYFINVAGFCFDAAVVKQVEYARDKGNKGKFAYIQALIQTLFKYASDELKVIFNGKEISGRIFNISVGICNFNGGGMKIAPLAKFNDGLLDITLVKKIAKIKIIFNFMRLFDGSFIKLREVMAERTQEILIESKKSIYFEVDGEFIAKTNFAKMNLVKGVINTITGLDQSS</sequence>
<evidence type="ECO:0000256" key="6">
    <source>
        <dbReference type="ARBA" id="ARBA00022777"/>
    </source>
</evidence>
<protein>
    <submittedName>
        <fullName evidence="13">Diacylglycerol kinase family lipid kinase</fullName>
    </submittedName>
</protein>
<keyword evidence="10" id="KW-0594">Phospholipid biosynthesis</keyword>
<dbReference type="SUPFAM" id="SSF111331">
    <property type="entry name" value="NAD kinase/diacylglycerol kinase-like"/>
    <property type="match status" value="1"/>
</dbReference>
<name>A0ABT8KMZ2_9BACT</name>
<keyword evidence="7" id="KW-0067">ATP-binding</keyword>
<dbReference type="InterPro" id="IPR017438">
    <property type="entry name" value="ATP-NAD_kinase_N"/>
</dbReference>
<dbReference type="SMART" id="SM00046">
    <property type="entry name" value="DAGKc"/>
    <property type="match status" value="1"/>
</dbReference>
<comment type="cofactor">
    <cofactor evidence="1">
        <name>Mg(2+)</name>
        <dbReference type="ChEBI" id="CHEBI:18420"/>
    </cofactor>
</comment>
<gene>
    <name evidence="13" type="ORF">QQ008_12030</name>
</gene>
<evidence type="ECO:0000256" key="4">
    <source>
        <dbReference type="ARBA" id="ARBA00022723"/>
    </source>
</evidence>
<reference evidence="13" key="1">
    <citation type="submission" date="2023-06" db="EMBL/GenBank/DDBJ databases">
        <title>Genomic of Parafulvivirga corallium.</title>
        <authorList>
            <person name="Wang G."/>
        </authorList>
    </citation>
    <scope>NUCLEOTIDE SEQUENCE</scope>
    <source>
        <strain evidence="13">BMA10</strain>
    </source>
</reference>
<keyword evidence="4" id="KW-0479">Metal-binding</keyword>
<comment type="caution">
    <text evidence="13">The sequence shown here is derived from an EMBL/GenBank/DDBJ whole genome shotgun (WGS) entry which is preliminary data.</text>
</comment>
<dbReference type="PROSITE" id="PS50146">
    <property type="entry name" value="DAGK"/>
    <property type="match status" value="1"/>
</dbReference>
<dbReference type="NCBIfam" id="TIGR00147">
    <property type="entry name" value="YegS/Rv2252/BmrU family lipid kinase"/>
    <property type="match status" value="1"/>
</dbReference>
<proteinExistence type="predicted"/>
<evidence type="ECO:0000313" key="13">
    <source>
        <dbReference type="EMBL" id="MDN5202102.1"/>
    </source>
</evidence>
<dbReference type="InterPro" id="IPR005218">
    <property type="entry name" value="Diacylglycerol/lipid_kinase"/>
</dbReference>
<dbReference type="InterPro" id="IPR016064">
    <property type="entry name" value="NAD/diacylglycerol_kinase_sf"/>
</dbReference>
<dbReference type="GO" id="GO:0016301">
    <property type="term" value="F:kinase activity"/>
    <property type="evidence" value="ECO:0007669"/>
    <property type="project" value="UniProtKB-KW"/>
</dbReference>
<keyword evidence="5" id="KW-0547">Nucleotide-binding</keyword>
<keyword evidence="9" id="KW-0443">Lipid metabolism</keyword>
<dbReference type="InterPro" id="IPR050187">
    <property type="entry name" value="Lipid_Phosphate_FormReg"/>
</dbReference>
<evidence type="ECO:0000256" key="7">
    <source>
        <dbReference type="ARBA" id="ARBA00022840"/>
    </source>
</evidence>
<evidence type="ECO:0000256" key="2">
    <source>
        <dbReference type="ARBA" id="ARBA00022516"/>
    </source>
</evidence>
<organism evidence="13 14">
    <name type="scientific">Splendidivirga corallicola</name>
    <dbReference type="NCBI Taxonomy" id="3051826"/>
    <lineage>
        <taxon>Bacteria</taxon>
        <taxon>Pseudomonadati</taxon>
        <taxon>Bacteroidota</taxon>
        <taxon>Cytophagia</taxon>
        <taxon>Cytophagales</taxon>
        <taxon>Splendidivirgaceae</taxon>
        <taxon>Splendidivirga</taxon>
    </lineage>
</organism>
<dbReference type="EMBL" id="JAUJEA010000004">
    <property type="protein sequence ID" value="MDN5202102.1"/>
    <property type="molecule type" value="Genomic_DNA"/>
</dbReference>
<dbReference type="PANTHER" id="PTHR12358">
    <property type="entry name" value="SPHINGOSINE KINASE"/>
    <property type="match status" value="1"/>
</dbReference>
<evidence type="ECO:0000256" key="3">
    <source>
        <dbReference type="ARBA" id="ARBA00022679"/>
    </source>
</evidence>
<dbReference type="InterPro" id="IPR001206">
    <property type="entry name" value="Diacylglycerol_kinase_cat_dom"/>
</dbReference>
<dbReference type="Pfam" id="PF19279">
    <property type="entry name" value="YegS_C"/>
    <property type="match status" value="1"/>
</dbReference>
<evidence type="ECO:0000256" key="1">
    <source>
        <dbReference type="ARBA" id="ARBA00001946"/>
    </source>
</evidence>
<keyword evidence="14" id="KW-1185">Reference proteome</keyword>
<keyword evidence="11" id="KW-1208">Phospholipid metabolism</keyword>